<comment type="caution">
    <text evidence="7">The sequence shown here is derived from an EMBL/GenBank/DDBJ whole genome shotgun (WGS) entry which is preliminary data.</text>
</comment>
<keyword evidence="4" id="KW-0802">TPR repeat</keyword>
<accession>A0ABN8SJ15</accession>
<dbReference type="EMBL" id="CALNXK010000776">
    <property type="protein sequence ID" value="CAH3189874.1"/>
    <property type="molecule type" value="Genomic_DNA"/>
</dbReference>
<gene>
    <name evidence="7" type="ORF">PLOB_00044888</name>
</gene>
<keyword evidence="3" id="KW-0677">Repeat</keyword>
<protein>
    <recommendedName>
        <fullName evidence="6">ZU5 domain-containing protein</fullName>
    </recommendedName>
</protein>
<evidence type="ECO:0000313" key="8">
    <source>
        <dbReference type="Proteomes" id="UP001159405"/>
    </source>
</evidence>
<organism evidence="7 8">
    <name type="scientific">Porites lobata</name>
    <dbReference type="NCBI Taxonomy" id="104759"/>
    <lineage>
        <taxon>Eukaryota</taxon>
        <taxon>Metazoa</taxon>
        <taxon>Cnidaria</taxon>
        <taxon>Anthozoa</taxon>
        <taxon>Hexacorallia</taxon>
        <taxon>Scleractinia</taxon>
        <taxon>Fungiina</taxon>
        <taxon>Poritidae</taxon>
        <taxon>Porites</taxon>
    </lineage>
</organism>
<dbReference type="Pfam" id="PF13424">
    <property type="entry name" value="TPR_12"/>
    <property type="match status" value="4"/>
</dbReference>
<dbReference type="Pfam" id="PF13176">
    <property type="entry name" value="TPR_7"/>
    <property type="match status" value="2"/>
</dbReference>
<feature type="repeat" description="TPR" evidence="4">
    <location>
        <begin position="610"/>
        <end position="643"/>
    </location>
</feature>
<keyword evidence="8" id="KW-1185">Reference proteome</keyword>
<dbReference type="Gene3D" id="1.25.40.10">
    <property type="entry name" value="Tetratricopeptide repeat domain"/>
    <property type="match status" value="6"/>
</dbReference>
<evidence type="ECO:0000256" key="1">
    <source>
        <dbReference type="ARBA" id="ARBA00004496"/>
    </source>
</evidence>
<evidence type="ECO:0000256" key="3">
    <source>
        <dbReference type="ARBA" id="ARBA00022737"/>
    </source>
</evidence>
<keyword evidence="5" id="KW-0175">Coiled coil</keyword>
<feature type="domain" description="ZU5" evidence="6">
    <location>
        <begin position="775"/>
        <end position="849"/>
    </location>
</feature>
<feature type="repeat" description="TPR" evidence="4">
    <location>
        <begin position="260"/>
        <end position="293"/>
    </location>
</feature>
<dbReference type="InterPro" id="IPR000906">
    <property type="entry name" value="ZU5_dom"/>
</dbReference>
<dbReference type="SUPFAM" id="SSF48452">
    <property type="entry name" value="TPR-like"/>
    <property type="match status" value="4"/>
</dbReference>
<evidence type="ECO:0000313" key="7">
    <source>
        <dbReference type="EMBL" id="CAH3189874.1"/>
    </source>
</evidence>
<dbReference type="PROSITE" id="PS50005">
    <property type="entry name" value="TPR"/>
    <property type="match status" value="5"/>
</dbReference>
<dbReference type="SMART" id="SM00028">
    <property type="entry name" value="TPR"/>
    <property type="match status" value="15"/>
</dbReference>
<comment type="subcellular location">
    <subcellularLocation>
        <location evidence="1">Cytoplasm</location>
    </subcellularLocation>
</comment>
<feature type="repeat" description="TPR" evidence="4">
    <location>
        <begin position="374"/>
        <end position="407"/>
    </location>
</feature>
<feature type="repeat" description="TPR" evidence="4">
    <location>
        <begin position="454"/>
        <end position="487"/>
    </location>
</feature>
<evidence type="ECO:0000256" key="2">
    <source>
        <dbReference type="ARBA" id="ARBA00022490"/>
    </source>
</evidence>
<dbReference type="InterPro" id="IPR019734">
    <property type="entry name" value="TPR_rpt"/>
</dbReference>
<proteinExistence type="predicted"/>
<keyword evidence="2" id="KW-0963">Cytoplasm</keyword>
<feature type="repeat" description="TPR" evidence="4">
    <location>
        <begin position="494"/>
        <end position="527"/>
    </location>
</feature>
<evidence type="ECO:0000256" key="4">
    <source>
        <dbReference type="PROSITE-ProRule" id="PRU00339"/>
    </source>
</evidence>
<evidence type="ECO:0000259" key="6">
    <source>
        <dbReference type="Pfam" id="PF00791"/>
    </source>
</evidence>
<reference evidence="7 8" key="1">
    <citation type="submission" date="2022-05" db="EMBL/GenBank/DDBJ databases">
        <authorList>
            <consortium name="Genoscope - CEA"/>
            <person name="William W."/>
        </authorList>
    </citation>
    <scope>NUCLEOTIDE SEQUENCE [LARGE SCALE GENOMIC DNA]</scope>
</reference>
<dbReference type="PANTHER" id="PTHR45954">
    <property type="entry name" value="LD33695P"/>
    <property type="match status" value="1"/>
</dbReference>
<dbReference type="InterPro" id="IPR011990">
    <property type="entry name" value="TPR-like_helical_dom_sf"/>
</dbReference>
<dbReference type="Gene3D" id="2.60.220.30">
    <property type="match status" value="1"/>
</dbReference>
<evidence type="ECO:0000256" key="5">
    <source>
        <dbReference type="SAM" id="Coils"/>
    </source>
</evidence>
<feature type="coiled-coil region" evidence="5">
    <location>
        <begin position="313"/>
        <end position="340"/>
    </location>
</feature>
<sequence length="1481" mass="167866">MPTIHIPIVSLPVCEPQLVTELTHIIQEGETFEKLGISFALQFDFDYWKRNHVLPHYLLGRACRGYSVQTGRFSLLYPRRRVFIDDLLADRSQEQKAYLDRGIYYASIGNLSLAIDDLESHLLSKGTSSDRSQEGHAYRILGICYASVGLFNTAIGYLEDHLQEAKDLKDFSQEGNAYLNLGICYASVGECEKAINYLKLHLLFAKTLKDRSREENAHEALGICYASVGDYKNAIDHLESHLQIVKELSVTRRSRVEKLEKAYKNLGLCCASVGDYEKAIQYFDRHLQIAKELSHKSEETIAYMYLSICYTNIRNSKEAIDHLERHLKMAEQSLKLSQLRNRSANLCIYHAKNRKEAIFHLEIAKVLPDKSQEGNAYGDLGIYYASVGEFKKAIEHLERHLQIAKESSYRSQEGIAYGNLGISYTSLGNFIKAADCLERQLEIAKTVGNRSQEGIAYGNLGISYASRGDFKMAIDFFESQLEIARELENKSQAGCAYRNLGISYASLGNFKMAEDCHERLLEIAKNLSKGSHLLRSLRNLGSSYVKEKAVDLLERELETVLNLRDMAQEGSVYRCLGNVYHNHGFFEKSIDYHVRRKQVAKKLGNRSEESSSYESLGNAYLSLGDFDKSILYFNLQLLIAKELGDRLQEGGAHGNLGKAFYGVGDISEGLSHFDQQLTIAKEVGHKWQEGSANENLGNVNFCLGEFRKAICHFKCQQKVANAVGNKSQEESSYENLADTHRSLGDFKTAMDYCERHLKATTELKGDLKAANIEDVITSEGGIVAGKNVRLVCPTGAVDDSLSVKITLEDPSNYYCMIASKDLENDVMIAAPIVNLQPNGHFFKKPLTLTTALKIKRFKRDDVFILHGAEARDGKITWQDVTRNSKINQATAEVVIELENFSLILVLLRWTLICAKDILSRFDLLSFKYTLVVLLNKNIPSSVHDVLALLFVSQDLCHEQFYRENETSALVQLKKEGFLEVHLRSADGFDEKRIYNHENLQVSIQLGEDYKLADCQDRIISFSVDSSVWWSGGKVIKLPLEWKSEVRCLCGTISVQGENGHESKRHFSEGDPCNYLRRLLGLEQDTAFNVVTIAETLKVPKESINEMMKSWKDDDEQLKLILQPWSEESADAENLSSYRSLLEGLTREEYRVTPRGQMHISHLRQLALKITGLQGINTDIVKNFSCKATTLCNSVLRDCGIELGISPEDVERTASSSNQTDYLIEHFIKRQQLSDEIAKNYQRVCSFSKEPNTRIFLAIVPHLIQDIKEIFVDRDRLVPQNGLKGLPEKDINRFLSSVSNAQQYSRFKELVYVECQILEMLCLENRNQTSAAEITKWSERLAIDQMLNFLARFFQDCEADIKLCKRLDLFCCSLRDTLLTDDKGVDEDFMQDFSNVIRELLDFAKFDPSKLVRFELVDSKNSPLSCNSSDVDNVEHDEYDGTYSQRFIIKKESEDELQLGAAACVHIDGSICKKGAFSQLLC</sequence>
<name>A0ABN8SJ15_9CNID</name>
<dbReference type="InterPro" id="IPR052386">
    <property type="entry name" value="GPSM"/>
</dbReference>
<dbReference type="Pfam" id="PF00791">
    <property type="entry name" value="ZU5"/>
    <property type="match status" value="1"/>
</dbReference>
<dbReference type="PANTHER" id="PTHR45954:SF1">
    <property type="entry name" value="LD33695P"/>
    <property type="match status" value="1"/>
</dbReference>
<dbReference type="Proteomes" id="UP001159405">
    <property type="component" value="Unassembled WGS sequence"/>
</dbReference>